<sequence>MKMLTLRLVAFGPFRDEQTIDFTAFDDERLFLIAGRTGAGKSSILDAIVFALFNRVPRSANATDWKGVRSHYADVSVRTRVELEFAHDGERYRVTREPEHERPKSRGTGTTTDKATASLERWEQGAWIGRAHGPRDVGKVLDDLLPLSADEFLQVALLAQNQFQAFLQANSATRQTLLARLFDTREYRNIGERIDAWRRAAHEEHAQARMTFVNEVHQLEAFLTELAELGGETEAVLARHEAPEAEATGAQAVEETTPPTAIAEGAASSDASDSDQAAAEEAALALGFSAWELRGESARIAAVEREHLHGWRSVHEQFERAIADVDSRLEKARADERDAERAFAARASIAAAEQTRRELESERDAHEQRVAQLEHARAAREVLPFRNAVERAERGHDEAIRARARREQRLVATIDAVAELGPHSTPLNALAREAMAKRDGTLTDQLAEALEQLRDEFRGRLELITRCQELERERGELEARVAVLAEQAETRAVERASLPGTVTRLTAERDEAVTLAARSETLTGQLAAARERHDLVLSLPQAEARRQEHGESYAAATRRLAEAEAAHARALEDYLAGTALRLADELRDGEPCPVCGATGHPSPAQGDADERAVTADDVDAAAACVAEARTDADAHRDAFSSAEHALTTLRAQLDGLDEHASSTAITALEEDLARASEAHDRVEVLRAEIDRATIRLQELHEAEARGDAERTAREQAFQATTDQLEQLVPQLPAEGDAHPDAALAELGTFQTIVREFDRACLAERQAQQRHVDDRRAFTAALEESPFADADALAQAVISREELSELDAQVTRFLEAQARVAAVIDDEQLRAQAASSTLAPDDARARREALGQELQDQQRLFTRFTDRLEQSEQLGEQLDAHIRSCAAQAAHAEELTRLAQDIRGTSVSDRTMGLESYVLAAELSDIIEAANVRLHEMSSGRYELQHDGEQHGAARFGLGIQVLDAHTGRARSAASLSGGETFLASLALALGLADVVSSRAGGVSLDTLFIDEGFGSLDQETLATAMNVLDELRRGGRTVGVISHVTTMHEAIPAQLEVVATPSGESIIRPPRFGTELLRPAAGGDSESGS</sequence>
<organism evidence="7 8">
    <name type="scientific">Pseudoclavibacter albus</name>
    <dbReference type="NCBI Taxonomy" id="272241"/>
    <lineage>
        <taxon>Bacteria</taxon>
        <taxon>Bacillati</taxon>
        <taxon>Actinomycetota</taxon>
        <taxon>Actinomycetes</taxon>
        <taxon>Micrococcales</taxon>
        <taxon>Microbacteriaceae</taxon>
        <taxon>Pseudoclavibacter</taxon>
    </lineage>
</organism>
<dbReference type="PANTHER" id="PTHR32114">
    <property type="entry name" value="ABC TRANSPORTER ABCH.3"/>
    <property type="match status" value="1"/>
</dbReference>
<evidence type="ECO:0000256" key="2">
    <source>
        <dbReference type="ARBA" id="ARBA00011322"/>
    </source>
</evidence>
<evidence type="ECO:0000256" key="3">
    <source>
        <dbReference type="ARBA" id="ARBA00013368"/>
    </source>
</evidence>
<evidence type="ECO:0000256" key="1">
    <source>
        <dbReference type="ARBA" id="ARBA00006930"/>
    </source>
</evidence>
<name>A0ABT2HXG0_9MICO</name>
<dbReference type="EMBL" id="JALXSQ010000022">
    <property type="protein sequence ID" value="MCT2043002.1"/>
    <property type="molecule type" value="Genomic_DNA"/>
</dbReference>
<evidence type="ECO:0000256" key="4">
    <source>
        <dbReference type="SAM" id="Coils"/>
    </source>
</evidence>
<dbReference type="PANTHER" id="PTHR32114:SF2">
    <property type="entry name" value="ABC TRANSPORTER ABCH.3"/>
    <property type="match status" value="1"/>
</dbReference>
<feature type="domain" description="Rad50/SbcC-type AAA" evidence="6">
    <location>
        <begin position="6"/>
        <end position="186"/>
    </location>
</feature>
<comment type="similarity">
    <text evidence="1">Belongs to the SMC family. SbcC subfamily.</text>
</comment>
<dbReference type="Proteomes" id="UP001525379">
    <property type="component" value="Unassembled WGS sequence"/>
</dbReference>
<dbReference type="RefSeq" id="WP_260104288.1">
    <property type="nucleotide sequence ID" value="NZ_JALXSQ010000022.1"/>
</dbReference>
<protein>
    <recommendedName>
        <fullName evidence="3">Nuclease SbcCD subunit C</fullName>
    </recommendedName>
</protein>
<comment type="caution">
    <text evidence="7">The sequence shown here is derived from an EMBL/GenBank/DDBJ whole genome shotgun (WGS) entry which is preliminary data.</text>
</comment>
<dbReference type="Pfam" id="PF13558">
    <property type="entry name" value="SbcC_Walker_B"/>
    <property type="match status" value="1"/>
</dbReference>
<feature type="compositionally biased region" description="Basic and acidic residues" evidence="5">
    <location>
        <begin position="93"/>
        <end position="104"/>
    </location>
</feature>
<dbReference type="Gene3D" id="3.40.50.300">
    <property type="entry name" value="P-loop containing nucleotide triphosphate hydrolases"/>
    <property type="match status" value="2"/>
</dbReference>
<comment type="subunit">
    <text evidence="2">Heterodimer of SbcC and SbcD.</text>
</comment>
<keyword evidence="4" id="KW-0175">Coiled coil</keyword>
<proteinExistence type="inferred from homology"/>
<keyword evidence="8" id="KW-1185">Reference proteome</keyword>
<feature type="coiled-coil region" evidence="4">
    <location>
        <begin position="665"/>
        <end position="702"/>
    </location>
</feature>
<evidence type="ECO:0000313" key="7">
    <source>
        <dbReference type="EMBL" id="MCT2043002.1"/>
    </source>
</evidence>
<accession>A0ABT2HXG0</accession>
<feature type="region of interest" description="Disordered" evidence="5">
    <location>
        <begin position="93"/>
        <end position="115"/>
    </location>
</feature>
<reference evidence="7 8" key="1">
    <citation type="submission" date="2022-04" db="EMBL/GenBank/DDBJ databases">
        <title>Human microbiome associated bacterial genomes.</title>
        <authorList>
            <person name="Sandstrom S."/>
            <person name="Salamzade R."/>
            <person name="Kalan L.R."/>
        </authorList>
    </citation>
    <scope>NUCLEOTIDE SEQUENCE [LARGE SCALE GENOMIC DNA]</scope>
    <source>
        <strain evidence="8">p3-SID1799</strain>
    </source>
</reference>
<feature type="coiled-coil region" evidence="4">
    <location>
        <begin position="546"/>
        <end position="573"/>
    </location>
</feature>
<dbReference type="Pfam" id="PF13476">
    <property type="entry name" value="AAA_23"/>
    <property type="match status" value="1"/>
</dbReference>
<dbReference type="InterPro" id="IPR027417">
    <property type="entry name" value="P-loop_NTPase"/>
</dbReference>
<dbReference type="SUPFAM" id="SSF52540">
    <property type="entry name" value="P-loop containing nucleoside triphosphate hydrolases"/>
    <property type="match status" value="1"/>
</dbReference>
<dbReference type="InterPro" id="IPR038729">
    <property type="entry name" value="Rad50/SbcC_AAA"/>
</dbReference>
<feature type="coiled-coil region" evidence="4">
    <location>
        <begin position="315"/>
        <end position="376"/>
    </location>
</feature>
<evidence type="ECO:0000256" key="5">
    <source>
        <dbReference type="SAM" id="MobiDB-lite"/>
    </source>
</evidence>
<evidence type="ECO:0000313" key="8">
    <source>
        <dbReference type="Proteomes" id="UP001525379"/>
    </source>
</evidence>
<gene>
    <name evidence="7" type="ORF">M3D15_06615</name>
</gene>
<feature type="coiled-coil region" evidence="4">
    <location>
        <begin position="460"/>
        <end position="487"/>
    </location>
</feature>
<evidence type="ECO:0000259" key="6">
    <source>
        <dbReference type="Pfam" id="PF13476"/>
    </source>
</evidence>